<comment type="subunit">
    <text evidence="2 10">Homodimer.</text>
</comment>
<dbReference type="InterPro" id="IPR029001">
    <property type="entry name" value="ITPase-like_fam"/>
</dbReference>
<feature type="binding site" evidence="10">
    <location>
        <position position="70"/>
    </location>
    <ligand>
        <name>substrate</name>
    </ligand>
</feature>
<dbReference type="GO" id="GO:0046872">
    <property type="term" value="F:metal ion binding"/>
    <property type="evidence" value="ECO:0007669"/>
    <property type="project" value="UniProtKB-KW"/>
</dbReference>
<evidence type="ECO:0000313" key="12">
    <source>
        <dbReference type="EMBL" id="BAP55627.1"/>
    </source>
</evidence>
<dbReference type="CDD" id="cd00515">
    <property type="entry name" value="HAM1"/>
    <property type="match status" value="1"/>
</dbReference>
<comment type="cofactor">
    <cofactor evidence="10">
        <name>Mg(2+)</name>
        <dbReference type="ChEBI" id="CHEBI:18420"/>
    </cofactor>
    <text evidence="10">Binds 1 Mg(2+) ion per subunit.</text>
</comment>
<comment type="caution">
    <text evidence="10">Lacks conserved residue(s) required for the propagation of feature annotation.</text>
</comment>
<dbReference type="EC" id="3.6.1.66" evidence="10"/>
<evidence type="ECO:0000256" key="7">
    <source>
        <dbReference type="ARBA" id="ARBA00023080"/>
    </source>
</evidence>
<dbReference type="HOGENOM" id="CLU_082080_0_3_6"/>
<evidence type="ECO:0000256" key="9">
    <source>
        <dbReference type="ARBA" id="ARBA00052017"/>
    </source>
</evidence>
<dbReference type="GO" id="GO:0036222">
    <property type="term" value="F:XTP diphosphatase activity"/>
    <property type="evidence" value="ECO:0007669"/>
    <property type="project" value="UniProtKB-UniRule"/>
</dbReference>
<dbReference type="NCBIfam" id="TIGR00042">
    <property type="entry name" value="RdgB/HAM1 family non-canonical purine NTP pyrophosphatase"/>
    <property type="match status" value="1"/>
</dbReference>
<keyword evidence="3 10" id="KW-0479">Metal-binding</keyword>
<organism evidence="12 13">
    <name type="scientific">Thioploca ingrica</name>
    <dbReference type="NCBI Taxonomy" id="40754"/>
    <lineage>
        <taxon>Bacteria</taxon>
        <taxon>Pseudomonadati</taxon>
        <taxon>Pseudomonadota</taxon>
        <taxon>Gammaproteobacteria</taxon>
        <taxon>Thiotrichales</taxon>
        <taxon>Thiotrichaceae</taxon>
        <taxon>Thioploca</taxon>
    </lineage>
</organism>
<dbReference type="KEGG" id="tig:THII_1330"/>
<dbReference type="FunFam" id="3.90.950.10:FF:000001">
    <property type="entry name" value="dITP/XTP pyrophosphatase"/>
    <property type="match status" value="1"/>
</dbReference>
<dbReference type="AlphaFoldDB" id="A0A090AJD1"/>
<dbReference type="GO" id="GO:0005829">
    <property type="term" value="C:cytosol"/>
    <property type="evidence" value="ECO:0007669"/>
    <property type="project" value="TreeGrafter"/>
</dbReference>
<keyword evidence="7 10" id="KW-0546">Nucleotide metabolism</keyword>
<dbReference type="HAMAP" id="MF_01405">
    <property type="entry name" value="Non_canon_purine_NTPase"/>
    <property type="match status" value="1"/>
</dbReference>
<evidence type="ECO:0000256" key="8">
    <source>
        <dbReference type="ARBA" id="ARBA00051875"/>
    </source>
</evidence>
<dbReference type="Gene3D" id="3.90.950.10">
    <property type="match status" value="1"/>
</dbReference>
<feature type="active site" description="Proton acceptor" evidence="10">
    <location>
        <position position="69"/>
    </location>
</feature>
<feature type="binding site" evidence="10">
    <location>
        <begin position="154"/>
        <end position="157"/>
    </location>
    <ligand>
        <name>substrate</name>
    </ligand>
</feature>
<evidence type="ECO:0000313" key="13">
    <source>
        <dbReference type="Proteomes" id="UP000031623"/>
    </source>
</evidence>
<evidence type="ECO:0000256" key="1">
    <source>
        <dbReference type="ARBA" id="ARBA00008023"/>
    </source>
</evidence>
<accession>A0A090AJD1</accession>
<comment type="function">
    <text evidence="10">Pyrophosphatase that catalyzes the hydrolysis of nucleoside triphosphates to their monophosphate derivatives, with a high preference for the non-canonical purine nucleotides XTP (xanthosine triphosphate), dITP (deoxyinosine triphosphate) and ITP. Seems to function as a house-cleaning enzyme that removes non-canonical purine nucleotides from the nucleotide pool, thus preventing their incorporation into DNA/RNA and avoiding chromosomal lesions.</text>
</comment>
<dbReference type="Proteomes" id="UP000031623">
    <property type="component" value="Chromosome"/>
</dbReference>
<evidence type="ECO:0000256" key="5">
    <source>
        <dbReference type="ARBA" id="ARBA00022801"/>
    </source>
</evidence>
<protein>
    <recommendedName>
        <fullName evidence="10">dITP/XTP pyrophosphatase</fullName>
        <ecNumber evidence="10">3.6.1.66</ecNumber>
    </recommendedName>
    <alternativeName>
        <fullName evidence="10">Non-canonical purine NTP pyrophosphatase</fullName>
    </alternativeName>
    <alternativeName>
        <fullName evidence="10">Non-standard purine NTP pyrophosphatase</fullName>
    </alternativeName>
    <alternativeName>
        <fullName evidence="10">Nucleoside-triphosphate diphosphatase</fullName>
    </alternativeName>
    <alternativeName>
        <fullName evidence="10">Nucleoside-triphosphate pyrophosphatase</fullName>
        <shortName evidence="10">NTPase</shortName>
    </alternativeName>
</protein>
<dbReference type="PANTHER" id="PTHR11067:SF9">
    <property type="entry name" value="INOSINE TRIPHOSPHATE PYROPHOSPHATASE"/>
    <property type="match status" value="1"/>
</dbReference>
<keyword evidence="4 10" id="KW-0547">Nucleotide-binding</keyword>
<evidence type="ECO:0000256" key="4">
    <source>
        <dbReference type="ARBA" id="ARBA00022741"/>
    </source>
</evidence>
<dbReference type="GO" id="GO:0036220">
    <property type="term" value="F:ITP diphosphatase activity"/>
    <property type="evidence" value="ECO:0007669"/>
    <property type="project" value="UniProtKB-UniRule"/>
</dbReference>
<keyword evidence="13" id="KW-1185">Reference proteome</keyword>
<comment type="catalytic activity">
    <reaction evidence="8 10">
        <text>dITP + H2O = dIMP + diphosphate + H(+)</text>
        <dbReference type="Rhea" id="RHEA:28342"/>
        <dbReference type="ChEBI" id="CHEBI:15377"/>
        <dbReference type="ChEBI" id="CHEBI:15378"/>
        <dbReference type="ChEBI" id="CHEBI:33019"/>
        <dbReference type="ChEBI" id="CHEBI:61194"/>
        <dbReference type="ChEBI" id="CHEBI:61382"/>
        <dbReference type="EC" id="3.6.1.66"/>
    </reaction>
</comment>
<dbReference type="GO" id="GO:0017111">
    <property type="term" value="F:ribonucleoside triphosphate phosphatase activity"/>
    <property type="evidence" value="ECO:0007669"/>
    <property type="project" value="InterPro"/>
</dbReference>
<evidence type="ECO:0000256" key="10">
    <source>
        <dbReference type="HAMAP-Rule" id="MF_01405"/>
    </source>
</evidence>
<dbReference type="GO" id="GO:0035870">
    <property type="term" value="F:dITP diphosphatase activity"/>
    <property type="evidence" value="ECO:0007669"/>
    <property type="project" value="UniProtKB-UniRule"/>
</dbReference>
<proteinExistence type="inferred from homology"/>
<dbReference type="SUPFAM" id="SSF52972">
    <property type="entry name" value="ITPase-like"/>
    <property type="match status" value="1"/>
</dbReference>
<keyword evidence="6 10" id="KW-0460">Magnesium</keyword>
<reference evidence="12 13" key="1">
    <citation type="journal article" date="2014" name="ISME J.">
        <title>Ecophysiology of Thioploca ingrica as revealed by the complete genome sequence supplemented with proteomic evidence.</title>
        <authorList>
            <person name="Kojima H."/>
            <person name="Ogura Y."/>
            <person name="Yamamoto N."/>
            <person name="Togashi T."/>
            <person name="Mori H."/>
            <person name="Watanabe T."/>
            <person name="Nemoto F."/>
            <person name="Kurokawa K."/>
            <person name="Hayashi T."/>
            <person name="Fukui M."/>
        </authorList>
    </citation>
    <scope>NUCLEOTIDE SEQUENCE [LARGE SCALE GENOMIC DNA]</scope>
</reference>
<dbReference type="GO" id="GO:0009146">
    <property type="term" value="P:purine nucleoside triphosphate catabolic process"/>
    <property type="evidence" value="ECO:0007669"/>
    <property type="project" value="UniProtKB-UniRule"/>
</dbReference>
<dbReference type="Pfam" id="PF01725">
    <property type="entry name" value="Ham1p_like"/>
    <property type="match status" value="1"/>
</dbReference>
<dbReference type="GO" id="GO:0000166">
    <property type="term" value="F:nucleotide binding"/>
    <property type="evidence" value="ECO:0007669"/>
    <property type="project" value="UniProtKB-KW"/>
</dbReference>
<feature type="binding site" evidence="10">
    <location>
        <position position="177"/>
    </location>
    <ligand>
        <name>substrate</name>
    </ligand>
</feature>
<gene>
    <name evidence="12" type="ORF">THII_1330</name>
</gene>
<dbReference type="OrthoDB" id="9807456at2"/>
<evidence type="ECO:0000256" key="3">
    <source>
        <dbReference type="ARBA" id="ARBA00022723"/>
    </source>
</evidence>
<name>A0A090AJD1_9GAMM</name>
<comment type="catalytic activity">
    <reaction evidence="9 10">
        <text>XTP + H2O = XMP + diphosphate + H(+)</text>
        <dbReference type="Rhea" id="RHEA:28610"/>
        <dbReference type="ChEBI" id="CHEBI:15377"/>
        <dbReference type="ChEBI" id="CHEBI:15378"/>
        <dbReference type="ChEBI" id="CHEBI:33019"/>
        <dbReference type="ChEBI" id="CHEBI:57464"/>
        <dbReference type="ChEBI" id="CHEBI:61314"/>
        <dbReference type="EC" id="3.6.1.66"/>
    </reaction>
</comment>
<dbReference type="EMBL" id="AP014633">
    <property type="protein sequence ID" value="BAP55627.1"/>
    <property type="molecule type" value="Genomic_DNA"/>
</dbReference>
<keyword evidence="5 10" id="KW-0378">Hydrolase</keyword>
<dbReference type="InterPro" id="IPR002637">
    <property type="entry name" value="RdgB/HAM1"/>
</dbReference>
<sequence length="198" mass="21956">MKPIVLASNNSGKLREFAQILATFDYQVIPQSQFEVPEVAETGLSFVENALIKARQASQHTRLPAMADDSGIEVDALQGAPGIYSARFAGIGASDEDNNRLLLKKLTITPEIQRTARYHCVIVYMHHPNDPMPLICQGTWEGHIIHEPRGENGFGYDPLFYVPTHHCTSAELSPEIKNQLSHRGQALRALQLALSKKT</sequence>
<feature type="binding site" evidence="10">
    <location>
        <begin position="8"/>
        <end position="13"/>
    </location>
    <ligand>
        <name>substrate</name>
    </ligand>
</feature>
<dbReference type="STRING" id="40754.THII_1330"/>
<evidence type="ECO:0000256" key="11">
    <source>
        <dbReference type="RuleBase" id="RU003781"/>
    </source>
</evidence>
<evidence type="ECO:0000256" key="6">
    <source>
        <dbReference type="ARBA" id="ARBA00022842"/>
    </source>
</evidence>
<dbReference type="InterPro" id="IPR020922">
    <property type="entry name" value="dITP/XTP_pyrophosphatase"/>
</dbReference>
<comment type="catalytic activity">
    <reaction evidence="10">
        <text>ITP + H2O = IMP + diphosphate + H(+)</text>
        <dbReference type="Rhea" id="RHEA:29399"/>
        <dbReference type="ChEBI" id="CHEBI:15377"/>
        <dbReference type="ChEBI" id="CHEBI:15378"/>
        <dbReference type="ChEBI" id="CHEBI:33019"/>
        <dbReference type="ChEBI" id="CHEBI:58053"/>
        <dbReference type="ChEBI" id="CHEBI:61402"/>
        <dbReference type="EC" id="3.6.1.66"/>
    </reaction>
</comment>
<comment type="similarity">
    <text evidence="1 10 11">Belongs to the HAM1 NTPase family.</text>
</comment>
<evidence type="ECO:0000256" key="2">
    <source>
        <dbReference type="ARBA" id="ARBA00011738"/>
    </source>
</evidence>
<feature type="binding site" evidence="10">
    <location>
        <position position="69"/>
    </location>
    <ligand>
        <name>Mg(2+)</name>
        <dbReference type="ChEBI" id="CHEBI:18420"/>
    </ligand>
</feature>
<feature type="binding site" evidence="10">
    <location>
        <begin position="182"/>
        <end position="183"/>
    </location>
    <ligand>
        <name>substrate</name>
    </ligand>
</feature>
<dbReference type="GO" id="GO:0009117">
    <property type="term" value="P:nucleotide metabolic process"/>
    <property type="evidence" value="ECO:0007669"/>
    <property type="project" value="UniProtKB-KW"/>
</dbReference>
<dbReference type="PANTHER" id="PTHR11067">
    <property type="entry name" value="INOSINE TRIPHOSPHATE PYROPHOSPHATASE/HAM1 PROTEIN"/>
    <property type="match status" value="1"/>
</dbReference>